<dbReference type="Gene3D" id="3.30.450.40">
    <property type="match status" value="2"/>
</dbReference>
<name>A0A078A2B7_STYLE</name>
<evidence type="ECO:0000313" key="5">
    <source>
        <dbReference type="Proteomes" id="UP000039865"/>
    </source>
</evidence>
<feature type="domain" description="GAF" evidence="2">
    <location>
        <begin position="202"/>
        <end position="354"/>
    </location>
</feature>
<dbReference type="SMART" id="SM00091">
    <property type="entry name" value="PAS"/>
    <property type="match status" value="1"/>
</dbReference>
<accession>A0A078A2B7</accession>
<dbReference type="InterPro" id="IPR000014">
    <property type="entry name" value="PAS"/>
</dbReference>
<dbReference type="EMBL" id="CCKQ01005189">
    <property type="protein sequence ID" value="CDW76346.1"/>
    <property type="molecule type" value="Genomic_DNA"/>
</dbReference>
<feature type="region of interest" description="Disordered" evidence="1">
    <location>
        <begin position="15"/>
        <end position="97"/>
    </location>
</feature>
<sequence length="611" mass="70018">MKSLDLVDSNLIKEVSENHRNKTSGRGRDKSVAIPKRKKKLLQDVYEDDQAGQTHYSSSTGRQGLFGMGQQHKRQSISSRRSKQNLEEQRQGSPMQIRKSIKKKNLLLGQNVNLPQASNLQEVGIFKNFLLQNDSQYIEYANCEFVQNLLDTQMMKENMISFMAQLMGNATSKDNFFLKTRLALQDTLTLFYIAKNIGQNSSVEFYLPRLVEMIADLLDIERCSIYLYDRIKDEIYCKVITGRMKDPISFSRMSHNILCDVFNRGDPIFIKNAQIEDIRDNLGDYNQIDLKLHQVTRNLMIIPIKLGNNAVGCIELANKKGTQEFTDHDQSIIQQICDEIARGLISYEMKFNIKKEFDEELKQVKGLMGETYQQILIPIVNDLSEMIRSLLQAERVVMFLHNRDIDHLYSLALTSENQSQNNQFQSTFRIDTIRMKSNLGLAGKAFTSMTIKTENQASDSKYLTQDEKDLGKLKLQAIQNVMAIPILEKQNNTPIAVMQIYNYENTKIEEGILWSFSNFLSSVLFTLDLQQGVYLTQDVLEAQFNLINDGVIILNTTGIVTKVNKSSQILFNTTPEIAVGKHITELLTANNNHLFNAFKEQDYQDQQLQGN</sequence>
<dbReference type="CDD" id="cd00130">
    <property type="entry name" value="PAS"/>
    <property type="match status" value="1"/>
</dbReference>
<dbReference type="OrthoDB" id="313496at2759"/>
<dbReference type="InParanoid" id="A0A078A2B7"/>
<evidence type="ECO:0000256" key="1">
    <source>
        <dbReference type="SAM" id="MobiDB-lite"/>
    </source>
</evidence>
<dbReference type="InterPro" id="IPR035965">
    <property type="entry name" value="PAS-like_dom_sf"/>
</dbReference>
<dbReference type="InterPro" id="IPR029016">
    <property type="entry name" value="GAF-like_dom_sf"/>
</dbReference>
<dbReference type="SUPFAM" id="SSF55781">
    <property type="entry name" value="GAF domain-like"/>
    <property type="match status" value="2"/>
</dbReference>
<dbReference type="SUPFAM" id="SSF55785">
    <property type="entry name" value="PYP-like sensor domain (PAS domain)"/>
    <property type="match status" value="1"/>
</dbReference>
<gene>
    <name evidence="4" type="primary">Contig6775.g7247</name>
    <name evidence="4" type="ORF">STYLEM_5346</name>
</gene>
<feature type="compositionally biased region" description="Polar residues" evidence="1">
    <location>
        <begin position="51"/>
        <end position="62"/>
    </location>
</feature>
<feature type="compositionally biased region" description="Basic residues" evidence="1">
    <location>
        <begin position="71"/>
        <end position="83"/>
    </location>
</feature>
<protein>
    <submittedName>
        <fullName evidence="4">Pas pac sensor protein</fullName>
    </submittedName>
</protein>
<feature type="domain" description="GAF" evidence="2">
    <location>
        <begin position="375"/>
        <end position="534"/>
    </location>
</feature>
<reference evidence="4 5" key="1">
    <citation type="submission" date="2014-06" db="EMBL/GenBank/DDBJ databases">
        <authorList>
            <person name="Swart Estienne"/>
        </authorList>
    </citation>
    <scope>NUCLEOTIDE SEQUENCE [LARGE SCALE GENOMIC DNA]</scope>
    <source>
        <strain evidence="4 5">130c</strain>
    </source>
</reference>
<dbReference type="Pfam" id="PF01590">
    <property type="entry name" value="GAF"/>
    <property type="match status" value="1"/>
</dbReference>
<dbReference type="SMART" id="SM00065">
    <property type="entry name" value="GAF"/>
    <property type="match status" value="2"/>
</dbReference>
<dbReference type="Gene3D" id="3.30.450.20">
    <property type="entry name" value="PAS domain"/>
    <property type="match status" value="1"/>
</dbReference>
<evidence type="ECO:0000313" key="4">
    <source>
        <dbReference type="EMBL" id="CDW76346.1"/>
    </source>
</evidence>
<dbReference type="InterPro" id="IPR003018">
    <property type="entry name" value="GAF"/>
</dbReference>
<evidence type="ECO:0000259" key="3">
    <source>
        <dbReference type="SMART" id="SM00091"/>
    </source>
</evidence>
<dbReference type="AlphaFoldDB" id="A0A078A2B7"/>
<feature type="domain" description="PAS" evidence="3">
    <location>
        <begin position="538"/>
        <end position="604"/>
    </location>
</feature>
<organism evidence="4 5">
    <name type="scientific">Stylonychia lemnae</name>
    <name type="common">Ciliate</name>
    <dbReference type="NCBI Taxonomy" id="5949"/>
    <lineage>
        <taxon>Eukaryota</taxon>
        <taxon>Sar</taxon>
        <taxon>Alveolata</taxon>
        <taxon>Ciliophora</taxon>
        <taxon>Intramacronucleata</taxon>
        <taxon>Spirotrichea</taxon>
        <taxon>Stichotrichia</taxon>
        <taxon>Sporadotrichida</taxon>
        <taxon>Oxytrichidae</taxon>
        <taxon>Stylonychinae</taxon>
        <taxon>Stylonychia</taxon>
    </lineage>
</organism>
<evidence type="ECO:0000259" key="2">
    <source>
        <dbReference type="SMART" id="SM00065"/>
    </source>
</evidence>
<proteinExistence type="predicted"/>
<feature type="compositionally biased region" description="Basic and acidic residues" evidence="1">
    <location>
        <begin position="15"/>
        <end position="31"/>
    </location>
</feature>
<dbReference type="Proteomes" id="UP000039865">
    <property type="component" value="Unassembled WGS sequence"/>
</dbReference>
<keyword evidence="5" id="KW-1185">Reference proteome</keyword>